<dbReference type="InterPro" id="IPR005111">
    <property type="entry name" value="MoeA_C_domain_IV"/>
</dbReference>
<dbReference type="GO" id="GO:0006777">
    <property type="term" value="P:Mo-molybdopterin cofactor biosynthetic process"/>
    <property type="evidence" value="ECO:0007669"/>
    <property type="project" value="UniProtKB-UniRule"/>
</dbReference>
<keyword evidence="4 6" id="KW-0501">Molybdenum cofactor biosynthesis</keyword>
<dbReference type="SMART" id="SM00852">
    <property type="entry name" value="MoCF_biosynth"/>
    <property type="match status" value="1"/>
</dbReference>
<dbReference type="PANTHER" id="PTHR10192">
    <property type="entry name" value="MOLYBDOPTERIN BIOSYNTHESIS PROTEIN"/>
    <property type="match status" value="1"/>
</dbReference>
<dbReference type="EC" id="2.10.1.1" evidence="6"/>
<dbReference type="PANTHER" id="PTHR10192:SF5">
    <property type="entry name" value="GEPHYRIN"/>
    <property type="match status" value="1"/>
</dbReference>
<dbReference type="Gene3D" id="2.40.340.10">
    <property type="entry name" value="MoeA, C-terminal, domain IV"/>
    <property type="match status" value="1"/>
</dbReference>
<dbReference type="AlphaFoldDB" id="A0A926S894"/>
<comment type="catalytic activity">
    <reaction evidence="5">
        <text>adenylyl-molybdopterin + molybdate = Mo-molybdopterin + AMP + H(+)</text>
        <dbReference type="Rhea" id="RHEA:35047"/>
        <dbReference type="ChEBI" id="CHEBI:15378"/>
        <dbReference type="ChEBI" id="CHEBI:36264"/>
        <dbReference type="ChEBI" id="CHEBI:62727"/>
        <dbReference type="ChEBI" id="CHEBI:71302"/>
        <dbReference type="ChEBI" id="CHEBI:456215"/>
        <dbReference type="EC" id="2.10.1.1"/>
    </reaction>
</comment>
<dbReference type="NCBIfam" id="TIGR00177">
    <property type="entry name" value="molyb_syn"/>
    <property type="match status" value="1"/>
</dbReference>
<accession>A0A926S894</accession>
<evidence type="ECO:0000256" key="1">
    <source>
        <dbReference type="ARBA" id="ARBA00002901"/>
    </source>
</evidence>
<dbReference type="Pfam" id="PF00994">
    <property type="entry name" value="MoCF_biosynth"/>
    <property type="match status" value="1"/>
</dbReference>
<dbReference type="Pfam" id="PF03453">
    <property type="entry name" value="MoeA_N"/>
    <property type="match status" value="1"/>
</dbReference>
<dbReference type="GO" id="GO:0046872">
    <property type="term" value="F:metal ion binding"/>
    <property type="evidence" value="ECO:0007669"/>
    <property type="project" value="UniProtKB-UniRule"/>
</dbReference>
<protein>
    <recommendedName>
        <fullName evidence="6">Molybdopterin molybdenumtransferase</fullName>
        <ecNumber evidence="6">2.10.1.1</ecNumber>
    </recommendedName>
</protein>
<dbReference type="InterPro" id="IPR036425">
    <property type="entry name" value="MoaB/Mog-like_dom_sf"/>
</dbReference>
<keyword evidence="6" id="KW-0460">Magnesium</keyword>
<dbReference type="Proteomes" id="UP000598467">
    <property type="component" value="Unassembled WGS sequence"/>
</dbReference>
<evidence type="ECO:0000313" key="8">
    <source>
        <dbReference type="EMBL" id="MBD1544659.1"/>
    </source>
</evidence>
<dbReference type="CDD" id="cd00887">
    <property type="entry name" value="MoeA"/>
    <property type="match status" value="1"/>
</dbReference>
<name>A0A926S894_9HYPH</name>
<dbReference type="InterPro" id="IPR005110">
    <property type="entry name" value="MoeA_linker/N"/>
</dbReference>
<dbReference type="GO" id="GO:0061599">
    <property type="term" value="F:molybdopterin molybdotransferase activity"/>
    <property type="evidence" value="ECO:0007669"/>
    <property type="project" value="UniProtKB-UniRule"/>
</dbReference>
<evidence type="ECO:0000259" key="7">
    <source>
        <dbReference type="SMART" id="SM00852"/>
    </source>
</evidence>
<sequence>MSETVQRDCCSAAADTKKPLATIEQTIERAIGLCATIEGTEVVPVTQAVGRTAAFDVISYLELPLRDHSAVDGYALGGTGTGPFRIVGRTTAGETAAKRLSSGQALRIMTGAPVPPGTEAVVMQEHVTVSGDQVTAGFSVPAGDNIRCRGEDVSSMDTLVRAGARIDPRHVAILAASGYQGLEVRRKLRVALLSTGNELRDPGVGMGPGSIFDTNRPMLQALLAEERIDITDLGIKPDKRDVISDCLAEAARHHDLIITSGGVSVGEEDHIKPAILDAGGHIESWCMAIKPGKPITLGRLDKAVFLGLPGNPLACFVDFLLVGRPLMDSLEGRPTAFPSARNARAGFSWERRPGRREFFPATVVGVSDEGLPVIEKIGRAGSARLMPLIEADGLGAVDSTCGSVEPGSGLQFFPFKSQMKL</sequence>
<evidence type="ECO:0000256" key="5">
    <source>
        <dbReference type="ARBA" id="ARBA00047317"/>
    </source>
</evidence>
<evidence type="ECO:0000313" key="9">
    <source>
        <dbReference type="Proteomes" id="UP000598467"/>
    </source>
</evidence>
<evidence type="ECO:0000256" key="3">
    <source>
        <dbReference type="ARBA" id="ARBA00010763"/>
    </source>
</evidence>
<dbReference type="NCBIfam" id="NF045515">
    <property type="entry name" value="Glp_gephyrin"/>
    <property type="match status" value="1"/>
</dbReference>
<dbReference type="Gene3D" id="3.40.980.10">
    <property type="entry name" value="MoaB/Mog-like domain"/>
    <property type="match status" value="1"/>
</dbReference>
<comment type="function">
    <text evidence="1 6">Catalyzes the insertion of molybdate into adenylated molybdopterin with the concomitant release of AMP.</text>
</comment>
<organism evidence="8 9">
    <name type="scientific">Roseibium aggregatum</name>
    <dbReference type="NCBI Taxonomy" id="187304"/>
    <lineage>
        <taxon>Bacteria</taxon>
        <taxon>Pseudomonadati</taxon>
        <taxon>Pseudomonadota</taxon>
        <taxon>Alphaproteobacteria</taxon>
        <taxon>Hyphomicrobiales</taxon>
        <taxon>Stappiaceae</taxon>
        <taxon>Roseibium</taxon>
    </lineage>
</organism>
<reference evidence="8" key="1">
    <citation type="submission" date="2020-05" db="EMBL/GenBank/DDBJ databases">
        <title>Identification of trans-AT polyketide cluster in two marine bacteria, producers of a novel glutaramide-containing polyketide sesbanimide D and analogs.</title>
        <authorList>
            <person name="Kacar D."/>
            <person name="Rodriguez P."/>
            <person name="Canedo L."/>
            <person name="Gonzalez E."/>
            <person name="Galan B."/>
            <person name="De La Calle F."/>
            <person name="Garcia J.L."/>
        </authorList>
    </citation>
    <scope>NUCLEOTIDE SEQUENCE</scope>
    <source>
        <strain evidence="8">PHM038</strain>
    </source>
</reference>
<dbReference type="InterPro" id="IPR038987">
    <property type="entry name" value="MoeA-like"/>
</dbReference>
<keyword evidence="6" id="KW-0500">Molybdenum</keyword>
<dbReference type="SUPFAM" id="SSF53218">
    <property type="entry name" value="Molybdenum cofactor biosynthesis proteins"/>
    <property type="match status" value="1"/>
</dbReference>
<evidence type="ECO:0000256" key="6">
    <source>
        <dbReference type="RuleBase" id="RU365090"/>
    </source>
</evidence>
<dbReference type="Pfam" id="PF03454">
    <property type="entry name" value="MoeA_C"/>
    <property type="match status" value="1"/>
</dbReference>
<comment type="cofactor">
    <cofactor evidence="6">
        <name>Mg(2+)</name>
        <dbReference type="ChEBI" id="CHEBI:18420"/>
    </cofactor>
</comment>
<dbReference type="RefSeq" id="WP_190289338.1">
    <property type="nucleotide sequence ID" value="NZ_JABFCZ010000001.1"/>
</dbReference>
<feature type="domain" description="MoaB/Mog" evidence="7">
    <location>
        <begin position="191"/>
        <end position="329"/>
    </location>
</feature>
<dbReference type="InterPro" id="IPR036688">
    <property type="entry name" value="MoeA_C_domain_IV_sf"/>
</dbReference>
<dbReference type="Gene3D" id="3.90.105.10">
    <property type="entry name" value="Molybdopterin biosynthesis moea protein, domain 2"/>
    <property type="match status" value="1"/>
</dbReference>
<comment type="caution">
    <text evidence="8">The sequence shown here is derived from an EMBL/GenBank/DDBJ whole genome shotgun (WGS) entry which is preliminary data.</text>
</comment>
<keyword evidence="6" id="KW-0479">Metal-binding</keyword>
<evidence type="ECO:0000256" key="2">
    <source>
        <dbReference type="ARBA" id="ARBA00005046"/>
    </source>
</evidence>
<evidence type="ECO:0000256" key="4">
    <source>
        <dbReference type="ARBA" id="ARBA00023150"/>
    </source>
</evidence>
<dbReference type="SUPFAM" id="SSF63882">
    <property type="entry name" value="MoeA N-terminal region -like"/>
    <property type="match status" value="1"/>
</dbReference>
<dbReference type="SUPFAM" id="SSF63867">
    <property type="entry name" value="MoeA C-terminal domain-like"/>
    <property type="match status" value="1"/>
</dbReference>
<comment type="similarity">
    <text evidence="3 6">Belongs to the MoeA family.</text>
</comment>
<dbReference type="GO" id="GO:0005829">
    <property type="term" value="C:cytosol"/>
    <property type="evidence" value="ECO:0007669"/>
    <property type="project" value="TreeGrafter"/>
</dbReference>
<comment type="pathway">
    <text evidence="2 6">Cofactor biosynthesis; molybdopterin biosynthesis.</text>
</comment>
<dbReference type="Gene3D" id="2.170.190.11">
    <property type="entry name" value="Molybdopterin biosynthesis moea protein, domain 3"/>
    <property type="match status" value="1"/>
</dbReference>
<dbReference type="InterPro" id="IPR001453">
    <property type="entry name" value="MoaB/Mog_dom"/>
</dbReference>
<dbReference type="EMBL" id="JABFCZ010000001">
    <property type="protein sequence ID" value="MBD1544659.1"/>
    <property type="molecule type" value="Genomic_DNA"/>
</dbReference>
<proteinExistence type="inferred from homology"/>
<gene>
    <name evidence="8" type="ORF">HK439_00145</name>
</gene>
<keyword evidence="6" id="KW-0808">Transferase</keyword>
<dbReference type="InterPro" id="IPR036135">
    <property type="entry name" value="MoeA_linker/N_sf"/>
</dbReference>